<dbReference type="PANTHER" id="PTHR10953:SF102">
    <property type="entry name" value="ADENYLYLTRANSFERASE AND SULFURTRANSFERASE MOCS3"/>
    <property type="match status" value="1"/>
</dbReference>
<dbReference type="Proteomes" id="UP000886722">
    <property type="component" value="Unassembled WGS sequence"/>
</dbReference>
<proteinExistence type="inferred from homology"/>
<reference evidence="3" key="2">
    <citation type="journal article" date="2021" name="PeerJ">
        <title>Extensive microbial diversity within the chicken gut microbiome revealed by metagenomics and culture.</title>
        <authorList>
            <person name="Gilroy R."/>
            <person name="Ravi A."/>
            <person name="Getino M."/>
            <person name="Pursley I."/>
            <person name="Horton D.L."/>
            <person name="Alikhan N.F."/>
            <person name="Baker D."/>
            <person name="Gharbi K."/>
            <person name="Hall N."/>
            <person name="Watson M."/>
            <person name="Adriaenssens E.M."/>
            <person name="Foster-Nyarko E."/>
            <person name="Jarju S."/>
            <person name="Secka A."/>
            <person name="Antonio M."/>
            <person name="Oren A."/>
            <person name="Chaudhuri R.R."/>
            <person name="La Ragione R."/>
            <person name="Hildebrand F."/>
            <person name="Pallen M.J."/>
        </authorList>
    </citation>
    <scope>NUCLEOTIDE SEQUENCE</scope>
    <source>
        <strain evidence="3">21143</strain>
    </source>
</reference>
<evidence type="ECO:0000313" key="4">
    <source>
        <dbReference type="Proteomes" id="UP000886722"/>
    </source>
</evidence>
<protein>
    <submittedName>
        <fullName evidence="3">HesA/MoeB/ThiF family protein</fullName>
    </submittedName>
</protein>
<gene>
    <name evidence="3" type="ORF">IAD06_00600</name>
</gene>
<dbReference type="AlphaFoldDB" id="A0A9D1GCU4"/>
<dbReference type="SUPFAM" id="SSF69572">
    <property type="entry name" value="Activating enzymes of the ubiquitin-like proteins"/>
    <property type="match status" value="1"/>
</dbReference>
<dbReference type="CDD" id="cd00757">
    <property type="entry name" value="ThiF_MoeB_HesA_family"/>
    <property type="match status" value="1"/>
</dbReference>
<evidence type="ECO:0000256" key="1">
    <source>
        <dbReference type="ARBA" id="ARBA00009919"/>
    </source>
</evidence>
<dbReference type="GO" id="GO:0016779">
    <property type="term" value="F:nucleotidyltransferase activity"/>
    <property type="evidence" value="ECO:0007669"/>
    <property type="project" value="TreeGrafter"/>
</dbReference>
<reference evidence="3" key="1">
    <citation type="submission" date="2020-10" db="EMBL/GenBank/DDBJ databases">
        <authorList>
            <person name="Gilroy R."/>
        </authorList>
    </citation>
    <scope>NUCLEOTIDE SEQUENCE</scope>
    <source>
        <strain evidence="3">21143</strain>
    </source>
</reference>
<dbReference type="InterPro" id="IPR000594">
    <property type="entry name" value="ThiF_NAD_FAD-bd"/>
</dbReference>
<dbReference type="EMBL" id="DVKT01000003">
    <property type="protein sequence ID" value="HIT38528.1"/>
    <property type="molecule type" value="Genomic_DNA"/>
</dbReference>
<comment type="similarity">
    <text evidence="1">Belongs to the HesA/MoeB/ThiF family.</text>
</comment>
<name>A0A9D1GCU4_9BACT</name>
<feature type="domain" description="THIF-type NAD/FAD binding fold" evidence="2">
    <location>
        <begin position="7"/>
        <end position="227"/>
    </location>
</feature>
<organism evidence="3 4">
    <name type="scientific">Candidatus Caccoplasma intestinavium</name>
    <dbReference type="NCBI Taxonomy" id="2840716"/>
    <lineage>
        <taxon>Bacteria</taxon>
        <taxon>Pseudomonadati</taxon>
        <taxon>Bacteroidota</taxon>
        <taxon>Bacteroidia</taxon>
        <taxon>Bacteroidales</taxon>
        <taxon>Bacteroidaceae</taxon>
        <taxon>Bacteroidaceae incertae sedis</taxon>
        <taxon>Candidatus Caccoplasma</taxon>
    </lineage>
</organism>
<accession>A0A9D1GCU4</accession>
<dbReference type="GO" id="GO:0005829">
    <property type="term" value="C:cytosol"/>
    <property type="evidence" value="ECO:0007669"/>
    <property type="project" value="TreeGrafter"/>
</dbReference>
<dbReference type="GO" id="GO:0004792">
    <property type="term" value="F:thiosulfate-cyanide sulfurtransferase activity"/>
    <property type="evidence" value="ECO:0007669"/>
    <property type="project" value="TreeGrafter"/>
</dbReference>
<dbReference type="GO" id="GO:0008641">
    <property type="term" value="F:ubiquitin-like modifier activating enzyme activity"/>
    <property type="evidence" value="ECO:0007669"/>
    <property type="project" value="InterPro"/>
</dbReference>
<dbReference type="PANTHER" id="PTHR10953">
    <property type="entry name" value="UBIQUITIN-ACTIVATING ENZYME E1"/>
    <property type="match status" value="1"/>
</dbReference>
<sequence>MQYTERYARQIMLPEIGLSGQQALARASVLIVGAGGLGSPISLYLCTAGIGRIGLIDGDTVSESNLQRQILYTENETGRNKVECAKQTLSSRNESCRIDIYPHFLTEENAREIIEPYDIIVDGCDNYATRYLIDDWCSRLQKPYVYGSIEGFKGQVSIFNGKKGKRYADLFPDRSTLTARPKASAGVIGPTPGVIGNIEAAEVIKLITGCGTPLYNRLFTIDLLTLESFTLDI</sequence>
<dbReference type="InterPro" id="IPR035985">
    <property type="entry name" value="Ubiquitin-activating_enz"/>
</dbReference>
<dbReference type="GO" id="GO:0008146">
    <property type="term" value="F:sulfotransferase activity"/>
    <property type="evidence" value="ECO:0007669"/>
    <property type="project" value="TreeGrafter"/>
</dbReference>
<dbReference type="InterPro" id="IPR045886">
    <property type="entry name" value="ThiF/MoeB/HesA"/>
</dbReference>
<dbReference type="FunFam" id="3.40.50.720:FF:000080">
    <property type="entry name" value="Thiazole biosynthesis adenylyltransferase ThiF"/>
    <property type="match status" value="1"/>
</dbReference>
<evidence type="ECO:0000259" key="2">
    <source>
        <dbReference type="Pfam" id="PF00899"/>
    </source>
</evidence>
<dbReference type="Pfam" id="PF00899">
    <property type="entry name" value="ThiF"/>
    <property type="match status" value="1"/>
</dbReference>
<comment type="caution">
    <text evidence="3">The sequence shown here is derived from an EMBL/GenBank/DDBJ whole genome shotgun (WGS) entry which is preliminary data.</text>
</comment>
<evidence type="ECO:0000313" key="3">
    <source>
        <dbReference type="EMBL" id="HIT38528.1"/>
    </source>
</evidence>
<dbReference type="Gene3D" id="3.40.50.720">
    <property type="entry name" value="NAD(P)-binding Rossmann-like Domain"/>
    <property type="match status" value="1"/>
</dbReference>